<dbReference type="Proteomes" id="UP000188318">
    <property type="component" value="Unassembled WGS sequence"/>
</dbReference>
<accession>A0A1R3R8R9</accession>
<organism evidence="2 3">
    <name type="scientific">Aspergillus carbonarius (strain ITEM 5010)</name>
    <dbReference type="NCBI Taxonomy" id="602072"/>
    <lineage>
        <taxon>Eukaryota</taxon>
        <taxon>Fungi</taxon>
        <taxon>Dikarya</taxon>
        <taxon>Ascomycota</taxon>
        <taxon>Pezizomycotina</taxon>
        <taxon>Eurotiomycetes</taxon>
        <taxon>Eurotiomycetidae</taxon>
        <taxon>Eurotiales</taxon>
        <taxon>Aspergillaceae</taxon>
        <taxon>Aspergillus</taxon>
        <taxon>Aspergillus subgen. Circumdati</taxon>
    </lineage>
</organism>
<sequence>MPGPFSTTGQWHERLKAFFEEKSTPDGLLELNGFSPDELEIEIQTGNSSRDVNRAYIEHLSNNRTLHSMFECLHIQEPSSSSLSIPPWNAQNIPTGPDDIPYDTIILNSTLHGKFLVFIVGEAIAENLSHFDLNVCLMRKWEDTWGTLHPDVPQYGAVLNGDMVTFFVMLSKGVPSSLAFLQAEEEQFLFHQSGDEVNGGGLLPVGGDGVGDGVTGEASAENIHLPLECPPGGRNGIVRHANPADNVLGGGGGGDGGSGADNTEGTDTTESANVASGVDATDDAIRDAPDGATRSAVNGASRVHTNPDYDADEDETSRYRIYIDSSKTRDKGLRSTRGNSGSDIRNPDWMTRTGKLVTQTVAAYVGRRRLGKSPLKGRASRTYQIPVAEQPESY</sequence>
<gene>
    <name evidence="2" type="ORF">ASPCADRAFT_409848</name>
</gene>
<feature type="region of interest" description="Disordered" evidence="1">
    <location>
        <begin position="329"/>
        <end position="349"/>
    </location>
</feature>
<dbReference type="OrthoDB" id="10574956at2759"/>
<evidence type="ECO:0000256" key="1">
    <source>
        <dbReference type="SAM" id="MobiDB-lite"/>
    </source>
</evidence>
<feature type="region of interest" description="Disordered" evidence="1">
    <location>
        <begin position="234"/>
        <end position="312"/>
    </location>
</feature>
<feature type="region of interest" description="Disordered" evidence="1">
    <location>
        <begin position="371"/>
        <end position="394"/>
    </location>
</feature>
<name>A0A1R3R8R9_ASPC5</name>
<keyword evidence="3" id="KW-1185">Reference proteome</keyword>
<dbReference type="VEuPathDB" id="FungiDB:ASPCADRAFT_409848"/>
<reference evidence="3" key="1">
    <citation type="journal article" date="2017" name="Genome Biol.">
        <title>Comparative genomics reveals high biological diversity and specific adaptations in the industrially and medically important fungal genus Aspergillus.</title>
        <authorList>
            <person name="de Vries R.P."/>
            <person name="Riley R."/>
            <person name="Wiebenga A."/>
            <person name="Aguilar-Osorio G."/>
            <person name="Amillis S."/>
            <person name="Uchima C.A."/>
            <person name="Anderluh G."/>
            <person name="Asadollahi M."/>
            <person name="Askin M."/>
            <person name="Barry K."/>
            <person name="Battaglia E."/>
            <person name="Bayram O."/>
            <person name="Benocci T."/>
            <person name="Braus-Stromeyer S.A."/>
            <person name="Caldana C."/>
            <person name="Canovas D."/>
            <person name="Cerqueira G.C."/>
            <person name="Chen F."/>
            <person name="Chen W."/>
            <person name="Choi C."/>
            <person name="Clum A."/>
            <person name="Dos Santos R.A."/>
            <person name="Damasio A.R."/>
            <person name="Diallinas G."/>
            <person name="Emri T."/>
            <person name="Fekete E."/>
            <person name="Flipphi M."/>
            <person name="Freyberg S."/>
            <person name="Gallo A."/>
            <person name="Gournas C."/>
            <person name="Habgood R."/>
            <person name="Hainaut M."/>
            <person name="Harispe M.L."/>
            <person name="Henrissat B."/>
            <person name="Hilden K.S."/>
            <person name="Hope R."/>
            <person name="Hossain A."/>
            <person name="Karabika E."/>
            <person name="Karaffa L."/>
            <person name="Karanyi Z."/>
            <person name="Krasevec N."/>
            <person name="Kuo A."/>
            <person name="Kusch H."/>
            <person name="LaButti K."/>
            <person name="Lagendijk E.L."/>
            <person name="Lapidus A."/>
            <person name="Levasseur A."/>
            <person name="Lindquist E."/>
            <person name="Lipzen A."/>
            <person name="Logrieco A.F."/>
            <person name="MacCabe A."/>
            <person name="Maekelae M.R."/>
            <person name="Malavazi I."/>
            <person name="Melin P."/>
            <person name="Meyer V."/>
            <person name="Mielnichuk N."/>
            <person name="Miskei M."/>
            <person name="Molnar A.P."/>
            <person name="Mule G."/>
            <person name="Ngan C.Y."/>
            <person name="Orejas M."/>
            <person name="Orosz E."/>
            <person name="Ouedraogo J.P."/>
            <person name="Overkamp K.M."/>
            <person name="Park H.-S."/>
            <person name="Perrone G."/>
            <person name="Piumi F."/>
            <person name="Punt P.J."/>
            <person name="Ram A.F."/>
            <person name="Ramon A."/>
            <person name="Rauscher S."/>
            <person name="Record E."/>
            <person name="Riano-Pachon D.M."/>
            <person name="Robert V."/>
            <person name="Roehrig J."/>
            <person name="Ruller R."/>
            <person name="Salamov A."/>
            <person name="Salih N.S."/>
            <person name="Samson R.A."/>
            <person name="Sandor E."/>
            <person name="Sanguinetti M."/>
            <person name="Schuetze T."/>
            <person name="Sepcic K."/>
            <person name="Shelest E."/>
            <person name="Sherlock G."/>
            <person name="Sophianopoulou V."/>
            <person name="Squina F.M."/>
            <person name="Sun H."/>
            <person name="Susca A."/>
            <person name="Todd R.B."/>
            <person name="Tsang A."/>
            <person name="Unkles S.E."/>
            <person name="van de Wiele N."/>
            <person name="van Rossen-Uffink D."/>
            <person name="Oliveira J.V."/>
            <person name="Vesth T.C."/>
            <person name="Visser J."/>
            <person name="Yu J.-H."/>
            <person name="Zhou M."/>
            <person name="Andersen M.R."/>
            <person name="Archer D.B."/>
            <person name="Baker S.E."/>
            <person name="Benoit I."/>
            <person name="Brakhage A.A."/>
            <person name="Braus G.H."/>
            <person name="Fischer R."/>
            <person name="Frisvad J.C."/>
            <person name="Goldman G.H."/>
            <person name="Houbraken J."/>
            <person name="Oakley B."/>
            <person name="Pocsi I."/>
            <person name="Scazzocchio C."/>
            <person name="Seiboth B."/>
            <person name="vanKuyk P.A."/>
            <person name="Wortman J."/>
            <person name="Dyer P.S."/>
            <person name="Grigoriev I.V."/>
        </authorList>
    </citation>
    <scope>NUCLEOTIDE SEQUENCE [LARGE SCALE GENOMIC DNA]</scope>
    <source>
        <strain evidence="3">ITEM 5010</strain>
    </source>
</reference>
<feature type="compositionally biased region" description="Polar residues" evidence="1">
    <location>
        <begin position="260"/>
        <end position="274"/>
    </location>
</feature>
<proteinExistence type="predicted"/>
<dbReference type="EMBL" id="KV907514">
    <property type="protein sequence ID" value="OOF90861.1"/>
    <property type="molecule type" value="Genomic_DNA"/>
</dbReference>
<feature type="compositionally biased region" description="Gly residues" evidence="1">
    <location>
        <begin position="248"/>
        <end position="259"/>
    </location>
</feature>
<evidence type="ECO:0000313" key="2">
    <source>
        <dbReference type="EMBL" id="OOF90861.1"/>
    </source>
</evidence>
<dbReference type="AlphaFoldDB" id="A0A1R3R8R9"/>
<evidence type="ECO:0000313" key="3">
    <source>
        <dbReference type="Proteomes" id="UP000188318"/>
    </source>
</evidence>
<protein>
    <submittedName>
        <fullName evidence="2">Uncharacterized protein</fullName>
    </submittedName>
</protein>